<dbReference type="Pfam" id="PF11396">
    <property type="entry name" value="PepSY_like"/>
    <property type="match status" value="1"/>
</dbReference>
<dbReference type="EMBL" id="MPOG01000008">
    <property type="protein sequence ID" value="OOH96322.1"/>
    <property type="molecule type" value="Genomic_DNA"/>
</dbReference>
<dbReference type="AlphaFoldDB" id="A0A1V3U1H5"/>
<dbReference type="STRING" id="238.BBD35_13895"/>
<evidence type="ECO:0000313" key="3">
    <source>
        <dbReference type="EMBL" id="OOH96322.1"/>
    </source>
</evidence>
<dbReference type="Proteomes" id="UP000188947">
    <property type="component" value="Unassembled WGS sequence"/>
</dbReference>
<reference evidence="3 4" key="1">
    <citation type="submission" date="2016-11" db="EMBL/GenBank/DDBJ databases">
        <title>Genome sequence and comparative genomic analysis of clinical strain Elizabethkingia meningoseptica 61421 PRCM.</title>
        <authorList>
            <person name="Wang M."/>
            <person name="Hu S."/>
            <person name="Cao L."/>
            <person name="Jiang T."/>
            <person name="Zhou Y."/>
            <person name="Ming D."/>
        </authorList>
    </citation>
    <scope>NUCLEOTIDE SEQUENCE [LARGE SCALE GENOMIC DNA]</scope>
    <source>
        <strain evidence="3 4">61421 PRCM</strain>
    </source>
</reference>
<keyword evidence="4" id="KW-1185">Reference proteome</keyword>
<name>A0A1V3U1H5_ELIME</name>
<keyword evidence="1" id="KW-0732">Signal</keyword>
<dbReference type="InterPro" id="IPR021533">
    <property type="entry name" value="PepSY-like"/>
</dbReference>
<evidence type="ECO:0000259" key="2">
    <source>
        <dbReference type="Pfam" id="PF11396"/>
    </source>
</evidence>
<evidence type="ECO:0000256" key="1">
    <source>
        <dbReference type="SAM" id="SignalP"/>
    </source>
</evidence>
<gene>
    <name evidence="3" type="ORF">BMF97_08215</name>
</gene>
<feature type="signal peptide" evidence="1">
    <location>
        <begin position="1"/>
        <end position="19"/>
    </location>
</feature>
<feature type="domain" description="Putative beta-lactamase-inhibitor-like PepSY-like" evidence="2">
    <location>
        <begin position="71"/>
        <end position="151"/>
    </location>
</feature>
<accession>A0A1V3U1H5</accession>
<protein>
    <recommendedName>
        <fullName evidence="2">Putative beta-lactamase-inhibitor-like PepSY-like domain-containing protein</fullName>
    </recommendedName>
</protein>
<dbReference type="PROSITE" id="PS51257">
    <property type="entry name" value="PROKAR_LIPOPROTEIN"/>
    <property type="match status" value="1"/>
</dbReference>
<dbReference type="eggNOG" id="COG3212">
    <property type="taxonomic scope" value="Bacteria"/>
</dbReference>
<proteinExistence type="predicted"/>
<sequence>MKKVFLTVLSVFTLSTAFISCNDGGDIAIETTEVKTTDLPVKAQAFLTAGYGDVQVKEVRKADIGDGKFAYTVELVDGSRIDFDNNGDWTTIDSKVKPVPTAAVPAAITAYIKTNYQPGDVITYINKNQKGYFVKITNNIKLTFDANGNFTNNGW</sequence>
<dbReference type="OrthoDB" id="710080at2"/>
<dbReference type="SUPFAM" id="SSF160574">
    <property type="entry name" value="BT0923-like"/>
    <property type="match status" value="1"/>
</dbReference>
<organism evidence="3 4">
    <name type="scientific">Elizabethkingia meningoseptica</name>
    <name type="common">Chryseobacterium meningosepticum</name>
    <dbReference type="NCBI Taxonomy" id="238"/>
    <lineage>
        <taxon>Bacteria</taxon>
        <taxon>Pseudomonadati</taxon>
        <taxon>Bacteroidota</taxon>
        <taxon>Flavobacteriia</taxon>
        <taxon>Flavobacteriales</taxon>
        <taxon>Weeksellaceae</taxon>
        <taxon>Elizabethkingia</taxon>
    </lineage>
</organism>
<comment type="caution">
    <text evidence="3">The sequence shown here is derived from an EMBL/GenBank/DDBJ whole genome shotgun (WGS) entry which is preliminary data.</text>
</comment>
<dbReference type="RefSeq" id="WP_069214863.1">
    <property type="nucleotide sequence ID" value="NZ_CP016378.1"/>
</dbReference>
<dbReference type="Gene3D" id="3.40.1420.30">
    <property type="match status" value="1"/>
</dbReference>
<feature type="chain" id="PRO_5010695878" description="Putative beta-lactamase-inhibitor-like PepSY-like domain-containing protein" evidence="1">
    <location>
        <begin position="20"/>
        <end position="155"/>
    </location>
</feature>
<evidence type="ECO:0000313" key="4">
    <source>
        <dbReference type="Proteomes" id="UP000188947"/>
    </source>
</evidence>